<keyword evidence="2" id="KW-0472">Membrane</keyword>
<evidence type="ECO:0000313" key="4">
    <source>
        <dbReference type="WBParaSite" id="Gr19_v10_g16680.t1"/>
    </source>
</evidence>
<dbReference type="Proteomes" id="UP000887572">
    <property type="component" value="Unplaced"/>
</dbReference>
<feature type="transmembrane region" description="Helical" evidence="2">
    <location>
        <begin position="137"/>
        <end position="158"/>
    </location>
</feature>
<evidence type="ECO:0000256" key="1">
    <source>
        <dbReference type="SAM" id="Coils"/>
    </source>
</evidence>
<dbReference type="WBParaSite" id="Gr19_v10_g16680.t1">
    <property type="protein sequence ID" value="Gr19_v10_g16680.t1"/>
    <property type="gene ID" value="Gr19_v10_g16680"/>
</dbReference>
<reference evidence="4" key="1">
    <citation type="submission" date="2022-11" db="UniProtKB">
        <authorList>
            <consortium name="WormBaseParasite"/>
        </authorList>
    </citation>
    <scope>IDENTIFICATION</scope>
</reference>
<accession>A0A914HER3</accession>
<keyword evidence="3" id="KW-1185">Reference proteome</keyword>
<proteinExistence type="predicted"/>
<protein>
    <submittedName>
        <fullName evidence="4">Uncharacterized protein</fullName>
    </submittedName>
</protein>
<dbReference type="AlphaFoldDB" id="A0A914HER3"/>
<feature type="coiled-coil region" evidence="1">
    <location>
        <begin position="158"/>
        <end position="210"/>
    </location>
</feature>
<name>A0A914HER3_GLORO</name>
<evidence type="ECO:0000256" key="2">
    <source>
        <dbReference type="SAM" id="Phobius"/>
    </source>
</evidence>
<keyword evidence="2" id="KW-0812">Transmembrane</keyword>
<sequence length="238" mass="27136">MEQFQKNDITGYTPYGARSRQKLATQEHFFNAQGLGHPFGVFVLSLLSASDEPSASSRSLSLRSLPSSAVRKHPPPLIRCVHSFYAFWARFIVKNAWGVILFCTLFVPTDAAPLSDDARQKMIERLRDKMSFSFQETFLVCAVVAFLAAFVAWLAVIYKTLRDARVAMQTELKKIMEEMVDNLAKMTDNLAEMRDNLAEMRDNLAEVRQMRTANWSQGRHPVINANVDRQNVQWQTTL</sequence>
<keyword evidence="2" id="KW-1133">Transmembrane helix</keyword>
<evidence type="ECO:0000313" key="3">
    <source>
        <dbReference type="Proteomes" id="UP000887572"/>
    </source>
</evidence>
<organism evidence="3 4">
    <name type="scientific">Globodera rostochiensis</name>
    <name type="common">Golden nematode worm</name>
    <name type="synonym">Heterodera rostochiensis</name>
    <dbReference type="NCBI Taxonomy" id="31243"/>
    <lineage>
        <taxon>Eukaryota</taxon>
        <taxon>Metazoa</taxon>
        <taxon>Ecdysozoa</taxon>
        <taxon>Nematoda</taxon>
        <taxon>Chromadorea</taxon>
        <taxon>Rhabditida</taxon>
        <taxon>Tylenchina</taxon>
        <taxon>Tylenchomorpha</taxon>
        <taxon>Tylenchoidea</taxon>
        <taxon>Heteroderidae</taxon>
        <taxon>Heteroderinae</taxon>
        <taxon>Globodera</taxon>
    </lineage>
</organism>
<keyword evidence="1" id="KW-0175">Coiled coil</keyword>
<feature type="transmembrane region" description="Helical" evidence="2">
    <location>
        <begin position="87"/>
        <end position="107"/>
    </location>
</feature>